<accession>H2N2W3</accession>
<protein>
    <submittedName>
        <fullName evidence="4">CREB regulated transcription coactivator 2</fullName>
    </submittedName>
</protein>
<dbReference type="GO" id="GO:0005737">
    <property type="term" value="C:cytoplasm"/>
    <property type="evidence" value="ECO:0007669"/>
    <property type="project" value="InterPro"/>
</dbReference>
<dbReference type="Pfam" id="PF12885">
    <property type="entry name" value="TORC_M"/>
    <property type="match status" value="1"/>
</dbReference>
<name>H2N2W3_ORYLA</name>
<dbReference type="eggNOG" id="ENOG502QVWA">
    <property type="taxonomic scope" value="Eukaryota"/>
</dbReference>
<feature type="region of interest" description="Disordered" evidence="1">
    <location>
        <begin position="192"/>
        <end position="270"/>
    </location>
</feature>
<evidence type="ECO:0000256" key="1">
    <source>
        <dbReference type="SAM" id="MobiDB-lite"/>
    </source>
</evidence>
<proteinExistence type="predicted"/>
<dbReference type="HOGENOM" id="CLU_019357_0_0_1"/>
<evidence type="ECO:0000259" key="3">
    <source>
        <dbReference type="Pfam" id="PF12886"/>
    </source>
</evidence>
<evidence type="ECO:0000313" key="4">
    <source>
        <dbReference type="Ensembl" id="ENSORLP00000025803.2"/>
    </source>
</evidence>
<dbReference type="GeneTree" id="ENSGT00390000010652"/>
<dbReference type="Pfam" id="PF12886">
    <property type="entry name" value="TORC_C"/>
    <property type="match status" value="1"/>
</dbReference>
<feature type="domain" description="Transducer of regulated CREB activity C-terminal" evidence="3">
    <location>
        <begin position="339"/>
        <end position="400"/>
    </location>
</feature>
<dbReference type="InParanoid" id="H2N2W3"/>
<organism evidence="4 5">
    <name type="scientific">Oryzias latipes</name>
    <name type="common">Japanese rice fish</name>
    <name type="synonym">Japanese killifish</name>
    <dbReference type="NCBI Taxonomy" id="8090"/>
    <lineage>
        <taxon>Eukaryota</taxon>
        <taxon>Metazoa</taxon>
        <taxon>Chordata</taxon>
        <taxon>Craniata</taxon>
        <taxon>Vertebrata</taxon>
        <taxon>Euteleostomi</taxon>
        <taxon>Actinopterygii</taxon>
        <taxon>Neopterygii</taxon>
        <taxon>Teleostei</taxon>
        <taxon>Neoteleostei</taxon>
        <taxon>Acanthomorphata</taxon>
        <taxon>Ovalentaria</taxon>
        <taxon>Atherinomorphae</taxon>
        <taxon>Beloniformes</taxon>
        <taxon>Adrianichthyidae</taxon>
        <taxon>Oryziinae</taxon>
        <taxon>Oryzias</taxon>
    </lineage>
</organism>
<dbReference type="InterPro" id="IPR024785">
    <property type="entry name" value="TORC_C"/>
</dbReference>
<dbReference type="Ensembl" id="ENSORLT00000025804.2">
    <property type="protein sequence ID" value="ENSORLP00000025803.2"/>
    <property type="gene ID" value="ENSORLG00000020835.2"/>
</dbReference>
<evidence type="ECO:0000313" key="5">
    <source>
        <dbReference type="Proteomes" id="UP000001038"/>
    </source>
</evidence>
<reference evidence="4 5" key="1">
    <citation type="journal article" date="2007" name="Nature">
        <title>The medaka draft genome and insights into vertebrate genome evolution.</title>
        <authorList>
            <person name="Kasahara M."/>
            <person name="Naruse K."/>
            <person name="Sasaki S."/>
            <person name="Nakatani Y."/>
            <person name="Qu W."/>
            <person name="Ahsan B."/>
            <person name="Yamada T."/>
            <person name="Nagayasu Y."/>
            <person name="Doi K."/>
            <person name="Kasai Y."/>
            <person name="Jindo T."/>
            <person name="Kobayashi D."/>
            <person name="Shimada A."/>
            <person name="Toyoda A."/>
            <person name="Kuroki Y."/>
            <person name="Fujiyama A."/>
            <person name="Sasaki T."/>
            <person name="Shimizu A."/>
            <person name="Asakawa S."/>
            <person name="Shimizu N."/>
            <person name="Hashimoto S."/>
            <person name="Yang J."/>
            <person name="Lee Y."/>
            <person name="Matsushima K."/>
            <person name="Sugano S."/>
            <person name="Sakaizumi M."/>
            <person name="Narita T."/>
            <person name="Ohishi K."/>
            <person name="Haga S."/>
            <person name="Ohta F."/>
            <person name="Nomoto H."/>
            <person name="Nogata K."/>
            <person name="Morishita T."/>
            <person name="Endo T."/>
            <person name="Shin-I T."/>
            <person name="Takeda H."/>
            <person name="Morishita S."/>
            <person name="Kohara Y."/>
        </authorList>
    </citation>
    <scope>NUCLEOTIDE SEQUENCE [LARGE SCALE GENOMIC DNA]</scope>
    <source>
        <strain evidence="4 5">Hd-rR</strain>
    </source>
</reference>
<feature type="region of interest" description="Disordered" evidence="1">
    <location>
        <begin position="155"/>
        <end position="176"/>
    </location>
</feature>
<feature type="compositionally biased region" description="Low complexity" evidence="1">
    <location>
        <begin position="121"/>
        <end position="132"/>
    </location>
</feature>
<feature type="compositionally biased region" description="Low complexity" evidence="1">
    <location>
        <begin position="252"/>
        <end position="262"/>
    </location>
</feature>
<dbReference type="InterPro" id="IPR024784">
    <property type="entry name" value="TORC_M"/>
</dbReference>
<dbReference type="PANTHER" id="PTHR13589:SF6">
    <property type="entry name" value="CREB-REGULATED TRANSCRIPTION COACTIVATOR 2"/>
    <property type="match status" value="1"/>
</dbReference>
<dbReference type="Bgee" id="ENSORLG00000020835">
    <property type="expression patterns" value="Expressed in ovary and 15 other cell types or tissues"/>
</dbReference>
<dbReference type="AlphaFoldDB" id="H2N2W3"/>
<feature type="region of interest" description="Disordered" evidence="1">
    <location>
        <begin position="73"/>
        <end position="132"/>
    </location>
</feature>
<reference evidence="4" key="3">
    <citation type="submission" date="2025-09" db="UniProtKB">
        <authorList>
            <consortium name="Ensembl"/>
        </authorList>
    </citation>
    <scope>IDENTIFICATION</scope>
    <source>
        <strain evidence="4">Hd-rR</strain>
    </source>
</reference>
<reference evidence="4" key="2">
    <citation type="submission" date="2025-08" db="UniProtKB">
        <authorList>
            <consortium name="Ensembl"/>
        </authorList>
    </citation>
    <scope>IDENTIFICATION</scope>
    <source>
        <strain evidence="4">Hd-rR</strain>
    </source>
</reference>
<dbReference type="InterPro" id="IPR024786">
    <property type="entry name" value="TORC"/>
</dbReference>
<dbReference type="PANTHER" id="PTHR13589">
    <property type="entry name" value="CREB-REGULATED TRANSCRIPTION COACTIVATOR"/>
    <property type="match status" value="1"/>
</dbReference>
<feature type="domain" description="Transducer of regulated CREB activity middle" evidence="2">
    <location>
        <begin position="28"/>
        <end position="146"/>
    </location>
</feature>
<sequence>FFFCATACYSNPTAPHGARSPPPARAHGVFPYPVPPIEENVQDEVKLLKPWETKKLSLLSSRPKSCEVPGINVFTSPEQPATPSHSLPSALNTGGSLPDLSSLHFPSPLPTPLDLDEPGFSGTSSLSGGSSTGNLASTLTQLGINAANAPGGNGLLSSLQSSPSNPSLQSSLSNPNIQASLSSHSFSNSLSSASLHSSLSNPSLQSSLSSSPSLPSSLSSQSLHSSLSNSSLQSASGSNPNYSGGVGGSGTGSSFSQTSHSSSPRKRAQLSPLILPMGAESRRHHSKQFSPIMSPTLSSITQVSLRTNMGRELAFAEPNQPLGRSKDQILLLTLLPPAGDSPTGLSKEIASALSNVPGFEIDSFSLDEQLRMDPLTLDMLESDLMLADPAVEDSFRSDRLK</sequence>
<dbReference type="GO" id="GO:0005634">
    <property type="term" value="C:nucleus"/>
    <property type="evidence" value="ECO:0007669"/>
    <property type="project" value="InterPro"/>
</dbReference>
<evidence type="ECO:0000259" key="2">
    <source>
        <dbReference type="Pfam" id="PF12885"/>
    </source>
</evidence>
<dbReference type="Proteomes" id="UP000001038">
    <property type="component" value="Chromosome 16"/>
</dbReference>
<feature type="compositionally biased region" description="Low complexity" evidence="1">
    <location>
        <begin position="192"/>
        <end position="243"/>
    </location>
</feature>
<feature type="compositionally biased region" description="Polar residues" evidence="1">
    <location>
        <begin position="73"/>
        <end position="95"/>
    </location>
</feature>
<keyword evidence="5" id="KW-1185">Reference proteome</keyword>
<dbReference type="STRING" id="8090.ENSORLP00000025803"/>